<dbReference type="EMBL" id="BAAARW010000006">
    <property type="protein sequence ID" value="GAA2409837.1"/>
    <property type="molecule type" value="Genomic_DNA"/>
</dbReference>
<keyword evidence="3 6" id="KW-0285">Flavoprotein</keyword>
<protein>
    <submittedName>
        <fullName evidence="10">Acyl-CoA dehydrogenase family protein</fullName>
    </submittedName>
</protein>
<gene>
    <name evidence="10" type="ORF">GCM10010191_18100</name>
</gene>
<dbReference type="InterPro" id="IPR036250">
    <property type="entry name" value="AcylCo_DH-like_C"/>
</dbReference>
<dbReference type="Gene3D" id="2.40.110.10">
    <property type="entry name" value="Butyryl-CoA Dehydrogenase, subunit A, domain 2"/>
    <property type="match status" value="1"/>
</dbReference>
<dbReference type="PANTHER" id="PTHR43884:SF20">
    <property type="entry name" value="ACYL-COA DEHYDROGENASE FADE28"/>
    <property type="match status" value="1"/>
</dbReference>
<dbReference type="Gene3D" id="1.20.140.10">
    <property type="entry name" value="Butyryl-CoA Dehydrogenase, subunit A, domain 3"/>
    <property type="match status" value="1"/>
</dbReference>
<evidence type="ECO:0000256" key="5">
    <source>
        <dbReference type="ARBA" id="ARBA00023002"/>
    </source>
</evidence>
<feature type="domain" description="Acyl-CoA oxidase/dehydrogenase middle" evidence="8">
    <location>
        <begin position="126"/>
        <end position="214"/>
    </location>
</feature>
<sequence length="382" mass="40229">MTGVVELSEAELDELRSAVRAFLEAKSPEDAVRKAMEGDPRYDPQVWAQMADQLRLPGLAIPEEYGGDGFGQVALGAVLEEMGRALLCSPFFATVVLAAQALLASGDRDACARHLPGIAAGTTTAALAVAERTGAWDPVQITARAVRRTGDAAGWELTGTKSFVIDGTSADLLLVVARTKAGPSLFTVDRRAADHVAPGLTSEPMETLDATRTMARVRLESTPATLVGTDGAGGRLMARILDLAAVGLAAEQAGGAARCLESSTAYAGTRVQFGRLIGSFQAVKHKCADMLVQVELARASAREAARLADIGDEGFAVASAAAHVCCSRAYLFAATENIQVHGGIGFTWEHPAHLYFRRAKSSQLMLGGPSAYHERLLERLGI</sequence>
<keyword evidence="4 6" id="KW-0274">FAD</keyword>
<dbReference type="SUPFAM" id="SSF47203">
    <property type="entry name" value="Acyl-CoA dehydrogenase C-terminal domain-like"/>
    <property type="match status" value="1"/>
</dbReference>
<comment type="caution">
    <text evidence="10">The sequence shown here is derived from an EMBL/GenBank/DDBJ whole genome shotgun (WGS) entry which is preliminary data.</text>
</comment>
<evidence type="ECO:0000256" key="3">
    <source>
        <dbReference type="ARBA" id="ARBA00022630"/>
    </source>
</evidence>
<feature type="domain" description="Acyl-CoA dehydrogenase/oxidase C-terminal" evidence="7">
    <location>
        <begin position="232"/>
        <end position="376"/>
    </location>
</feature>
<dbReference type="SUPFAM" id="SSF56645">
    <property type="entry name" value="Acyl-CoA dehydrogenase NM domain-like"/>
    <property type="match status" value="1"/>
</dbReference>
<keyword evidence="5 6" id="KW-0560">Oxidoreductase</keyword>
<dbReference type="Pfam" id="PF00441">
    <property type="entry name" value="Acyl-CoA_dh_1"/>
    <property type="match status" value="1"/>
</dbReference>
<dbReference type="PANTHER" id="PTHR43884">
    <property type="entry name" value="ACYL-COA DEHYDROGENASE"/>
    <property type="match status" value="1"/>
</dbReference>
<evidence type="ECO:0000259" key="7">
    <source>
        <dbReference type="Pfam" id="PF00441"/>
    </source>
</evidence>
<dbReference type="InterPro" id="IPR009100">
    <property type="entry name" value="AcylCoA_DH/oxidase_NM_dom_sf"/>
</dbReference>
<evidence type="ECO:0000313" key="10">
    <source>
        <dbReference type="EMBL" id="GAA2409837.1"/>
    </source>
</evidence>
<dbReference type="InterPro" id="IPR046373">
    <property type="entry name" value="Acyl-CoA_Oxase/DH_mid-dom_sf"/>
</dbReference>
<reference evidence="11" key="1">
    <citation type="journal article" date="2019" name="Int. J. Syst. Evol. Microbiol.">
        <title>The Global Catalogue of Microorganisms (GCM) 10K type strain sequencing project: providing services to taxonomists for standard genome sequencing and annotation.</title>
        <authorList>
            <consortium name="The Broad Institute Genomics Platform"/>
            <consortium name="The Broad Institute Genome Sequencing Center for Infectious Disease"/>
            <person name="Wu L."/>
            <person name="Ma J."/>
        </authorList>
    </citation>
    <scope>NUCLEOTIDE SEQUENCE [LARGE SCALE GENOMIC DNA]</scope>
    <source>
        <strain evidence="11">JCM 3325</strain>
    </source>
</reference>
<dbReference type="Gene3D" id="1.10.540.10">
    <property type="entry name" value="Acyl-CoA dehydrogenase/oxidase, N-terminal domain"/>
    <property type="match status" value="1"/>
</dbReference>
<dbReference type="InterPro" id="IPR013786">
    <property type="entry name" value="AcylCoA_DH/ox_N"/>
</dbReference>
<dbReference type="RefSeq" id="WP_344588191.1">
    <property type="nucleotide sequence ID" value="NZ_BAAARW010000006.1"/>
</dbReference>
<dbReference type="Proteomes" id="UP001501231">
    <property type="component" value="Unassembled WGS sequence"/>
</dbReference>
<organism evidence="10 11">
    <name type="scientific">Actinomadura vinacea</name>
    <dbReference type="NCBI Taxonomy" id="115336"/>
    <lineage>
        <taxon>Bacteria</taxon>
        <taxon>Bacillati</taxon>
        <taxon>Actinomycetota</taxon>
        <taxon>Actinomycetes</taxon>
        <taxon>Streptosporangiales</taxon>
        <taxon>Thermomonosporaceae</taxon>
        <taxon>Actinomadura</taxon>
    </lineage>
</organism>
<comment type="cofactor">
    <cofactor evidence="1 6">
        <name>FAD</name>
        <dbReference type="ChEBI" id="CHEBI:57692"/>
    </cofactor>
</comment>
<feature type="domain" description="Acyl-CoA dehydrogenase/oxidase N-terminal" evidence="9">
    <location>
        <begin position="11"/>
        <end position="121"/>
    </location>
</feature>
<dbReference type="InterPro" id="IPR037069">
    <property type="entry name" value="AcylCoA_DH/ox_N_sf"/>
</dbReference>
<evidence type="ECO:0000313" key="11">
    <source>
        <dbReference type="Proteomes" id="UP001501231"/>
    </source>
</evidence>
<accession>A0ABP5VR90</accession>
<evidence type="ECO:0000259" key="9">
    <source>
        <dbReference type="Pfam" id="PF02771"/>
    </source>
</evidence>
<comment type="similarity">
    <text evidence="2 6">Belongs to the acyl-CoA dehydrogenase family.</text>
</comment>
<evidence type="ECO:0000256" key="6">
    <source>
        <dbReference type="RuleBase" id="RU362125"/>
    </source>
</evidence>
<evidence type="ECO:0000259" key="8">
    <source>
        <dbReference type="Pfam" id="PF02770"/>
    </source>
</evidence>
<dbReference type="Pfam" id="PF02771">
    <property type="entry name" value="Acyl-CoA_dh_N"/>
    <property type="match status" value="1"/>
</dbReference>
<dbReference type="CDD" id="cd00567">
    <property type="entry name" value="ACAD"/>
    <property type="match status" value="1"/>
</dbReference>
<dbReference type="Pfam" id="PF02770">
    <property type="entry name" value="Acyl-CoA_dh_M"/>
    <property type="match status" value="1"/>
</dbReference>
<dbReference type="InterPro" id="IPR009075">
    <property type="entry name" value="AcylCo_DH/oxidase_C"/>
</dbReference>
<evidence type="ECO:0000256" key="1">
    <source>
        <dbReference type="ARBA" id="ARBA00001974"/>
    </source>
</evidence>
<evidence type="ECO:0000256" key="4">
    <source>
        <dbReference type="ARBA" id="ARBA00022827"/>
    </source>
</evidence>
<proteinExistence type="inferred from homology"/>
<name>A0ABP5VR90_9ACTN</name>
<evidence type="ECO:0000256" key="2">
    <source>
        <dbReference type="ARBA" id="ARBA00009347"/>
    </source>
</evidence>
<keyword evidence="11" id="KW-1185">Reference proteome</keyword>
<dbReference type="InterPro" id="IPR006091">
    <property type="entry name" value="Acyl-CoA_Oxase/DH_mid-dom"/>
</dbReference>